<reference evidence="3" key="1">
    <citation type="submission" date="2021-01" db="EMBL/GenBank/DDBJ databases">
        <authorList>
            <person name="Corre E."/>
            <person name="Pelletier E."/>
            <person name="Niang G."/>
            <person name="Scheremetjew M."/>
            <person name="Finn R."/>
            <person name="Kale V."/>
            <person name="Holt S."/>
            <person name="Cochrane G."/>
            <person name="Meng A."/>
            <person name="Brown T."/>
            <person name="Cohen L."/>
        </authorList>
    </citation>
    <scope>NUCLEOTIDE SEQUENCE</scope>
    <source>
        <strain evidence="3">CCMP1452</strain>
    </source>
</reference>
<protein>
    <recommendedName>
        <fullName evidence="1">NAD(P)-binding domain-containing protein</fullName>
    </recommendedName>
</protein>
<name>A0A6U0SAS9_9STRA</name>
<dbReference type="EMBL" id="HBHI01018102">
    <property type="protein sequence ID" value="CAD9679578.1"/>
    <property type="molecule type" value="Transcribed_RNA"/>
</dbReference>
<dbReference type="EMBL" id="HBHI01018104">
    <property type="protein sequence ID" value="CAD9679583.1"/>
    <property type="molecule type" value="Transcribed_RNA"/>
</dbReference>
<dbReference type="SUPFAM" id="SSF51735">
    <property type="entry name" value="NAD(P)-binding Rossmann-fold domains"/>
    <property type="match status" value="1"/>
</dbReference>
<dbReference type="Gene3D" id="3.40.50.720">
    <property type="entry name" value="NAD(P)-binding Rossmann-like Domain"/>
    <property type="match status" value="1"/>
</dbReference>
<sequence length="282" mass="31655">MKRVLVAGSTGYLGRFILQNLIAKNIRPVALARSSGKLEEFQPDIDIFEAEVTNARSIINCCDGVDVVISSLGITRQQDGLSYMDVDYQANLNLLTEAKRSGVKKFIYVSALHGDKLKQLKIFEAKEKFVKQLSESGLDYCVVRPTGFFSDMTEFYKMADNGRVYLFGRGEYQSNPIHGDDLAKVCIDAIANIEKEVLVGGPEVFTQVELAKVAFEAVGKPAKITFIPDWIRICLLTLSKFFLNAKRYGPIEFFLNVLVMDMNAPKFGVQTLSRYFQTLNEK</sequence>
<proteinExistence type="predicted"/>
<gene>
    <name evidence="2" type="ORF">EANT1437_LOCUS9256</name>
    <name evidence="3" type="ORF">EANT1437_LOCUS9258</name>
</gene>
<dbReference type="CDD" id="cd05243">
    <property type="entry name" value="SDR_a5"/>
    <property type="match status" value="1"/>
</dbReference>
<dbReference type="InterPro" id="IPR036291">
    <property type="entry name" value="NAD(P)-bd_dom_sf"/>
</dbReference>
<organism evidence="3">
    <name type="scientific">Eucampia antarctica</name>
    <dbReference type="NCBI Taxonomy" id="49252"/>
    <lineage>
        <taxon>Eukaryota</taxon>
        <taxon>Sar</taxon>
        <taxon>Stramenopiles</taxon>
        <taxon>Ochrophyta</taxon>
        <taxon>Bacillariophyta</taxon>
        <taxon>Mediophyceae</taxon>
        <taxon>Biddulphiophycidae</taxon>
        <taxon>Hemiaulales</taxon>
        <taxon>Hemiaulaceae</taxon>
        <taxon>Eucampia</taxon>
    </lineage>
</organism>
<dbReference type="PANTHER" id="PTHR12126:SF11">
    <property type="entry name" value="NADH DEHYDROGENASE [UBIQUINONE] 1 ALPHA SUBCOMPLEX SUBUNIT 9, MITOCHONDRIAL"/>
    <property type="match status" value="1"/>
</dbReference>
<dbReference type="InterPro" id="IPR016040">
    <property type="entry name" value="NAD(P)-bd_dom"/>
</dbReference>
<dbReference type="AlphaFoldDB" id="A0A6U0SAS9"/>
<accession>A0A6U0SAS9</accession>
<feature type="domain" description="NAD(P)-binding" evidence="1">
    <location>
        <begin position="8"/>
        <end position="192"/>
    </location>
</feature>
<dbReference type="GO" id="GO:0044877">
    <property type="term" value="F:protein-containing complex binding"/>
    <property type="evidence" value="ECO:0007669"/>
    <property type="project" value="TreeGrafter"/>
</dbReference>
<evidence type="ECO:0000259" key="1">
    <source>
        <dbReference type="Pfam" id="PF13460"/>
    </source>
</evidence>
<dbReference type="PANTHER" id="PTHR12126">
    <property type="entry name" value="NADH-UBIQUINONE OXIDOREDUCTASE 39 KDA SUBUNIT-RELATED"/>
    <property type="match status" value="1"/>
</dbReference>
<dbReference type="Pfam" id="PF13460">
    <property type="entry name" value="NAD_binding_10"/>
    <property type="match status" value="1"/>
</dbReference>
<evidence type="ECO:0000313" key="2">
    <source>
        <dbReference type="EMBL" id="CAD9679578.1"/>
    </source>
</evidence>
<evidence type="ECO:0000313" key="3">
    <source>
        <dbReference type="EMBL" id="CAD9679583.1"/>
    </source>
</evidence>
<dbReference type="InterPro" id="IPR051207">
    <property type="entry name" value="ComplexI_NDUFA9_subunit"/>
</dbReference>